<dbReference type="Gramene" id="KRH73163">
    <property type="protein sequence ID" value="KRH73163"/>
    <property type="gene ID" value="GLYMA_02G255300"/>
</dbReference>
<dbReference type="AlphaFoldDB" id="A0A0R0L850"/>
<evidence type="ECO:0000256" key="1">
    <source>
        <dbReference type="SAM" id="Phobius"/>
    </source>
</evidence>
<keyword evidence="4" id="KW-1185">Reference proteome</keyword>
<gene>
    <name evidence="2" type="ORF">GLYMA_02G255300</name>
</gene>
<dbReference type="EnsemblPlants" id="KRH73163">
    <property type="protein sequence ID" value="KRH73163"/>
    <property type="gene ID" value="GLYMA_02G255300"/>
</dbReference>
<reference evidence="3" key="2">
    <citation type="submission" date="2018-02" db="UniProtKB">
        <authorList>
            <consortium name="EnsemblPlants"/>
        </authorList>
    </citation>
    <scope>IDENTIFICATION</scope>
    <source>
        <strain evidence="3">Williams 82</strain>
    </source>
</reference>
<evidence type="ECO:0000313" key="3">
    <source>
        <dbReference type="EnsemblPlants" id="KRH73163"/>
    </source>
</evidence>
<keyword evidence="1" id="KW-0812">Transmembrane</keyword>
<name>A0A0R0L850_SOYBN</name>
<protein>
    <submittedName>
        <fullName evidence="2 3">Uncharacterized protein</fullName>
    </submittedName>
</protein>
<organism evidence="2">
    <name type="scientific">Glycine max</name>
    <name type="common">Soybean</name>
    <name type="synonym">Glycine hispida</name>
    <dbReference type="NCBI Taxonomy" id="3847"/>
    <lineage>
        <taxon>Eukaryota</taxon>
        <taxon>Viridiplantae</taxon>
        <taxon>Streptophyta</taxon>
        <taxon>Embryophyta</taxon>
        <taxon>Tracheophyta</taxon>
        <taxon>Spermatophyta</taxon>
        <taxon>Magnoliopsida</taxon>
        <taxon>eudicotyledons</taxon>
        <taxon>Gunneridae</taxon>
        <taxon>Pentapetalae</taxon>
        <taxon>rosids</taxon>
        <taxon>fabids</taxon>
        <taxon>Fabales</taxon>
        <taxon>Fabaceae</taxon>
        <taxon>Papilionoideae</taxon>
        <taxon>50 kb inversion clade</taxon>
        <taxon>NPAAA clade</taxon>
        <taxon>indigoferoid/millettioid clade</taxon>
        <taxon>Phaseoleae</taxon>
        <taxon>Glycine</taxon>
        <taxon>Glycine subgen. Soja</taxon>
    </lineage>
</organism>
<dbReference type="SMR" id="A0A0R0L850"/>
<feature type="transmembrane region" description="Helical" evidence="1">
    <location>
        <begin position="62"/>
        <end position="82"/>
    </location>
</feature>
<keyword evidence="1" id="KW-1133">Transmembrane helix</keyword>
<accession>A0A0R0L850</accession>
<proteinExistence type="predicted"/>
<evidence type="ECO:0000313" key="4">
    <source>
        <dbReference type="Proteomes" id="UP000008827"/>
    </source>
</evidence>
<reference evidence="2" key="3">
    <citation type="submission" date="2018-07" db="EMBL/GenBank/DDBJ databases">
        <title>WGS assembly of Glycine max.</title>
        <authorList>
            <person name="Schmutz J."/>
            <person name="Cannon S."/>
            <person name="Schlueter J."/>
            <person name="Ma J."/>
            <person name="Mitros T."/>
            <person name="Nelson W."/>
            <person name="Hyten D."/>
            <person name="Song Q."/>
            <person name="Thelen J."/>
            <person name="Cheng J."/>
            <person name="Xu D."/>
            <person name="Hellsten U."/>
            <person name="May G."/>
            <person name="Yu Y."/>
            <person name="Sakurai T."/>
            <person name="Umezawa T."/>
            <person name="Bhattacharyya M."/>
            <person name="Sandhu D."/>
            <person name="Valliyodan B."/>
            <person name="Lindquist E."/>
            <person name="Peto M."/>
            <person name="Grant D."/>
            <person name="Shu S."/>
            <person name="Goodstein D."/>
            <person name="Barry K."/>
            <person name="Futrell-Griggs M."/>
            <person name="Abernathy B."/>
            <person name="Du J."/>
            <person name="Tian Z."/>
            <person name="Zhu L."/>
            <person name="Gill N."/>
            <person name="Joshi T."/>
            <person name="Libault M."/>
            <person name="Sethuraman A."/>
            <person name="Zhang X."/>
            <person name="Shinozaki K."/>
            <person name="Nguyen H."/>
            <person name="Wing R."/>
            <person name="Cregan P."/>
            <person name="Specht J."/>
            <person name="Grimwood J."/>
            <person name="Rokhsar D."/>
            <person name="Stacey G."/>
            <person name="Shoemaker R."/>
            <person name="Jackson S."/>
        </authorList>
    </citation>
    <scope>NUCLEOTIDE SEQUENCE</scope>
    <source>
        <tissue evidence="2">Callus</tissue>
    </source>
</reference>
<sequence>MRVLNRSSHYKEFLLGSYTEHIKTNFQDLAIAMLSRNFAKLSRPRYSPILQPYLTRIYILRFFYFPSITGHCFTYCFFWASVNLMA</sequence>
<dbReference type="EMBL" id="CM000835">
    <property type="protein sequence ID" value="KRH73163.1"/>
    <property type="molecule type" value="Genomic_DNA"/>
</dbReference>
<reference evidence="2 3" key="1">
    <citation type="journal article" date="2010" name="Nature">
        <title>Genome sequence of the palaeopolyploid soybean.</title>
        <authorList>
            <person name="Schmutz J."/>
            <person name="Cannon S.B."/>
            <person name="Schlueter J."/>
            <person name="Ma J."/>
            <person name="Mitros T."/>
            <person name="Nelson W."/>
            <person name="Hyten D.L."/>
            <person name="Song Q."/>
            <person name="Thelen J.J."/>
            <person name="Cheng J."/>
            <person name="Xu D."/>
            <person name="Hellsten U."/>
            <person name="May G.D."/>
            <person name="Yu Y."/>
            <person name="Sakurai T."/>
            <person name="Umezawa T."/>
            <person name="Bhattacharyya M.K."/>
            <person name="Sandhu D."/>
            <person name="Valliyodan B."/>
            <person name="Lindquist E."/>
            <person name="Peto M."/>
            <person name="Grant D."/>
            <person name="Shu S."/>
            <person name="Goodstein D."/>
            <person name="Barry K."/>
            <person name="Futrell-Griggs M."/>
            <person name="Abernathy B."/>
            <person name="Du J."/>
            <person name="Tian Z."/>
            <person name="Zhu L."/>
            <person name="Gill N."/>
            <person name="Joshi T."/>
            <person name="Libault M."/>
            <person name="Sethuraman A."/>
            <person name="Zhang X.-C."/>
            <person name="Shinozaki K."/>
            <person name="Nguyen H.T."/>
            <person name="Wing R.A."/>
            <person name="Cregan P."/>
            <person name="Specht J."/>
            <person name="Grimwood J."/>
            <person name="Rokhsar D."/>
            <person name="Stacey G."/>
            <person name="Shoemaker R.C."/>
            <person name="Jackson S.A."/>
        </authorList>
    </citation>
    <scope>NUCLEOTIDE SEQUENCE</scope>
    <source>
        <strain evidence="3">cv. Williams 82</strain>
        <tissue evidence="2">Callus</tissue>
    </source>
</reference>
<dbReference type="InParanoid" id="A0A0R0L850"/>
<evidence type="ECO:0000313" key="2">
    <source>
        <dbReference type="EMBL" id="KRH73163.1"/>
    </source>
</evidence>
<dbReference type="Proteomes" id="UP000008827">
    <property type="component" value="Chromosome 2"/>
</dbReference>
<keyword evidence="1" id="KW-0472">Membrane</keyword>